<evidence type="ECO:0000313" key="2">
    <source>
        <dbReference type="Proteomes" id="UP000010729"/>
    </source>
</evidence>
<dbReference type="RefSeq" id="WP_005266370.1">
    <property type="nucleotide sequence ID" value="NZ_ANPE02000036.1"/>
</dbReference>
<reference evidence="1 2" key="1">
    <citation type="journal article" date="2013" name="Genome Announc.">
        <title>Draft Genome Sequence of Arthrobacter crystallopoietes Strain BAB-32, Revealing Genes for Bioremediation.</title>
        <authorList>
            <person name="Joshi M.N."/>
            <person name="Pandit A.S."/>
            <person name="Sharma A."/>
            <person name="Pandya R.V."/>
            <person name="Desai S.M."/>
            <person name="Saxena A.K."/>
            <person name="Bagatharia S.B."/>
        </authorList>
    </citation>
    <scope>NUCLEOTIDE SEQUENCE [LARGE SCALE GENOMIC DNA]</scope>
    <source>
        <strain evidence="1 2">BAB-32</strain>
    </source>
</reference>
<evidence type="ECO:0000313" key="1">
    <source>
        <dbReference type="EMBL" id="EMY36079.1"/>
    </source>
</evidence>
<evidence type="ECO:0008006" key="3">
    <source>
        <dbReference type="Google" id="ProtNLM"/>
    </source>
</evidence>
<dbReference type="Proteomes" id="UP000010729">
    <property type="component" value="Unassembled WGS sequence"/>
</dbReference>
<accession>N1V7U0</accession>
<dbReference type="AlphaFoldDB" id="N1V7U0"/>
<dbReference type="InterPro" id="IPR036520">
    <property type="entry name" value="UPF0759_sf"/>
</dbReference>
<dbReference type="SUPFAM" id="SSF117396">
    <property type="entry name" value="TM1631-like"/>
    <property type="match status" value="1"/>
</dbReference>
<proteinExistence type="predicted"/>
<keyword evidence="2" id="KW-1185">Reference proteome</keyword>
<protein>
    <recommendedName>
        <fullName evidence="3">DUF72 domain-containing protein</fullName>
    </recommendedName>
</protein>
<sequence length="290" mass="32693">MAAEQPVARIGISGWRYAPWRGTFYPKGLPQRQELEYAARHLNSVEINGSFYSLQRPSSWQQWRDATPPGFVFAVKGGRFVTHMQRLRNVREALANFFASGMLSLGAKLGPFLWQTPENLSYDPAVVEEFLALLPKTTTAAARLASDHTDKVKDRSWFDVTEDRPLRHAMEVRSPTFIDDRFYEQLRQTNTALVTADSAGTWPMLHEITADFTYVRLHGKDELYVSGYRDEDLDHWAETVRGWLDGSGCPDGKGRDAYLYFDNDVKVRAPYDAMGLAARVAGHSQGGPAA</sequence>
<gene>
    <name evidence="1" type="ORF">D477_000979</name>
</gene>
<dbReference type="InterPro" id="IPR002763">
    <property type="entry name" value="DUF72"/>
</dbReference>
<dbReference type="EMBL" id="ANPE02000036">
    <property type="protein sequence ID" value="EMY36079.1"/>
    <property type="molecule type" value="Genomic_DNA"/>
</dbReference>
<dbReference type="Gene3D" id="3.20.20.410">
    <property type="entry name" value="Protein of unknown function UPF0759"/>
    <property type="match status" value="1"/>
</dbReference>
<organism evidence="1 2">
    <name type="scientific">Arthrobacter crystallopoietes BAB-32</name>
    <dbReference type="NCBI Taxonomy" id="1246476"/>
    <lineage>
        <taxon>Bacteria</taxon>
        <taxon>Bacillati</taxon>
        <taxon>Actinomycetota</taxon>
        <taxon>Actinomycetes</taxon>
        <taxon>Micrococcales</taxon>
        <taxon>Micrococcaceae</taxon>
        <taxon>Crystallibacter</taxon>
    </lineage>
</organism>
<dbReference type="PANTHER" id="PTHR30348">
    <property type="entry name" value="UNCHARACTERIZED PROTEIN YECE"/>
    <property type="match status" value="1"/>
</dbReference>
<dbReference type="Pfam" id="PF01904">
    <property type="entry name" value="DUF72"/>
    <property type="match status" value="1"/>
</dbReference>
<name>N1V7U0_9MICC</name>
<comment type="caution">
    <text evidence="1">The sequence shown here is derived from an EMBL/GenBank/DDBJ whole genome shotgun (WGS) entry which is preliminary data.</text>
</comment>
<dbReference type="PANTHER" id="PTHR30348:SF4">
    <property type="entry name" value="DUF72 DOMAIN-CONTAINING PROTEIN"/>
    <property type="match status" value="1"/>
</dbReference>